<evidence type="ECO:0000256" key="10">
    <source>
        <dbReference type="ARBA" id="ARBA00023136"/>
    </source>
</evidence>
<dbReference type="PANTHER" id="PTHR13667">
    <property type="entry name" value="HOMOLOC-13"/>
    <property type="match status" value="1"/>
</dbReference>
<evidence type="ECO:0000256" key="11">
    <source>
        <dbReference type="ARBA" id="ARBA00023212"/>
    </source>
</evidence>
<keyword evidence="6" id="KW-0853">WD repeat</keyword>
<keyword evidence="9" id="KW-0969">Cilium</keyword>
<comment type="subcellular location">
    <subcellularLocation>
        <location evidence="1">Cell membrane</location>
    </subcellularLocation>
    <subcellularLocation>
        <location evidence="2">Cytoplasm</location>
        <location evidence="2">Cytoskeleton</location>
        <location evidence="2">Cilium axoneme</location>
    </subcellularLocation>
</comment>
<evidence type="ECO:0000256" key="2">
    <source>
        <dbReference type="ARBA" id="ARBA00004430"/>
    </source>
</evidence>
<comment type="caution">
    <text evidence="13">The sequence shown here is derived from an EMBL/GenBank/DDBJ whole genome shotgun (WGS) entry which is preliminary data.</text>
</comment>
<dbReference type="GO" id="GO:0007399">
    <property type="term" value="P:nervous system development"/>
    <property type="evidence" value="ECO:0007669"/>
    <property type="project" value="TreeGrafter"/>
</dbReference>
<evidence type="ECO:0000256" key="9">
    <source>
        <dbReference type="ARBA" id="ARBA00023069"/>
    </source>
</evidence>
<dbReference type="OrthoDB" id="10013020at2759"/>
<dbReference type="GO" id="GO:0044782">
    <property type="term" value="P:cilium organization"/>
    <property type="evidence" value="ECO:0007669"/>
    <property type="project" value="TreeGrafter"/>
</dbReference>
<keyword evidence="11" id="KW-0206">Cytoskeleton</keyword>
<keyword evidence="8" id="KW-0970">Cilium biogenesis/degradation</keyword>
<protein>
    <submittedName>
        <fullName evidence="13">Uncharacterized protein</fullName>
    </submittedName>
</protein>
<dbReference type="PANTHER" id="PTHR13667:SF5">
    <property type="entry name" value="WD REPEAT-CONTAINING AND PLANAR CELL POLARITY EFFECTOR PROTEIN FRITZ HOMOLOG"/>
    <property type="match status" value="1"/>
</dbReference>
<dbReference type="GO" id="GO:0097541">
    <property type="term" value="C:axonemal basal plate"/>
    <property type="evidence" value="ECO:0007669"/>
    <property type="project" value="TreeGrafter"/>
</dbReference>
<proteinExistence type="inferred from homology"/>
<evidence type="ECO:0000256" key="4">
    <source>
        <dbReference type="ARBA" id="ARBA00022475"/>
    </source>
</evidence>
<keyword evidence="4" id="KW-1003">Cell membrane</keyword>
<evidence type="ECO:0000256" key="1">
    <source>
        <dbReference type="ARBA" id="ARBA00004236"/>
    </source>
</evidence>
<keyword evidence="5" id="KW-0963">Cytoplasm</keyword>
<dbReference type="EMBL" id="VYZN01000038">
    <property type="protein sequence ID" value="KAE9532805.1"/>
    <property type="molecule type" value="Genomic_DNA"/>
</dbReference>
<dbReference type="Proteomes" id="UP000475862">
    <property type="component" value="Unassembled WGS sequence"/>
</dbReference>
<accession>A0A6G0TIE7</accession>
<organism evidence="13 14">
    <name type="scientific">Aphis glycines</name>
    <name type="common">Soybean aphid</name>
    <dbReference type="NCBI Taxonomy" id="307491"/>
    <lineage>
        <taxon>Eukaryota</taxon>
        <taxon>Metazoa</taxon>
        <taxon>Ecdysozoa</taxon>
        <taxon>Arthropoda</taxon>
        <taxon>Hexapoda</taxon>
        <taxon>Insecta</taxon>
        <taxon>Pterygota</taxon>
        <taxon>Neoptera</taxon>
        <taxon>Paraneoptera</taxon>
        <taxon>Hemiptera</taxon>
        <taxon>Sternorrhyncha</taxon>
        <taxon>Aphidomorpha</taxon>
        <taxon>Aphidoidea</taxon>
        <taxon>Aphididae</taxon>
        <taxon>Aphidini</taxon>
        <taxon>Aphis</taxon>
        <taxon>Aphis</taxon>
    </lineage>
</organism>
<keyword evidence="14" id="KW-1185">Reference proteome</keyword>
<gene>
    <name evidence="13" type="ORF">AGLY_009886</name>
</gene>
<evidence type="ECO:0000256" key="5">
    <source>
        <dbReference type="ARBA" id="ARBA00022490"/>
    </source>
</evidence>
<evidence type="ECO:0000256" key="7">
    <source>
        <dbReference type="ARBA" id="ARBA00022737"/>
    </source>
</evidence>
<dbReference type="AlphaFoldDB" id="A0A6G0TIE7"/>
<evidence type="ECO:0000313" key="14">
    <source>
        <dbReference type="Proteomes" id="UP000475862"/>
    </source>
</evidence>
<evidence type="ECO:0000256" key="8">
    <source>
        <dbReference type="ARBA" id="ARBA00022794"/>
    </source>
</evidence>
<reference evidence="13 14" key="1">
    <citation type="submission" date="2019-08" db="EMBL/GenBank/DDBJ databases">
        <title>The genome of the soybean aphid Biotype 1, its phylome, world population structure and adaptation to the North American continent.</title>
        <authorList>
            <person name="Giordano R."/>
            <person name="Donthu R.K."/>
            <person name="Hernandez A.G."/>
            <person name="Wright C.L."/>
            <person name="Zimin A.V."/>
        </authorList>
    </citation>
    <scope>NUCLEOTIDE SEQUENCE [LARGE SCALE GENOMIC DNA]</scope>
    <source>
        <tissue evidence="13">Whole aphids</tissue>
    </source>
</reference>
<evidence type="ECO:0000313" key="13">
    <source>
        <dbReference type="EMBL" id="KAE9532805.1"/>
    </source>
</evidence>
<name>A0A6G0TIE7_APHGL</name>
<evidence type="ECO:0000256" key="6">
    <source>
        <dbReference type="ARBA" id="ARBA00022574"/>
    </source>
</evidence>
<evidence type="ECO:0000256" key="12">
    <source>
        <dbReference type="ARBA" id="ARBA00023273"/>
    </source>
</evidence>
<evidence type="ECO:0000256" key="3">
    <source>
        <dbReference type="ARBA" id="ARBA00006059"/>
    </source>
</evidence>
<dbReference type="InterPro" id="IPR024511">
    <property type="entry name" value="Frtz"/>
</dbReference>
<dbReference type="GO" id="GO:0045184">
    <property type="term" value="P:establishment of protein localization"/>
    <property type="evidence" value="ECO:0007669"/>
    <property type="project" value="TreeGrafter"/>
</dbReference>
<keyword evidence="12" id="KW-0966">Cell projection</keyword>
<dbReference type="Pfam" id="PF11768">
    <property type="entry name" value="Frtz"/>
    <property type="match status" value="1"/>
</dbReference>
<dbReference type="GO" id="GO:0005886">
    <property type="term" value="C:plasma membrane"/>
    <property type="evidence" value="ECO:0007669"/>
    <property type="project" value="UniProtKB-SubCell"/>
</dbReference>
<comment type="similarity">
    <text evidence="3">Belongs to the WD repeat fritz family.</text>
</comment>
<keyword evidence="10" id="KW-0472">Membrane</keyword>
<keyword evidence="7" id="KW-0677">Repeat</keyword>
<sequence>MLTFVCECHYWTLKNDLNISYTDFSHFKYNEKKETETSTDKIIKKNYVEASGYNWSVSNKRPLKLRDSLKYFETELNDHHLIAVEWIRKDKIAFIVSSGSTIFVTFDPATCDIIEIVSDKFLQSKFQCEQLINVSYAKQVLLCSFSDQKLGIIHFGRSFDRTLNKWSFLDPKIGLFDFSNSTTNRKNERKITFNLSATMVATWSKSSLNEVYPWNPLVKDEHRANVHVYKIIG</sequence>